<organism evidence="1 2">
    <name type="scientific">Auriscalpium vulgare</name>
    <dbReference type="NCBI Taxonomy" id="40419"/>
    <lineage>
        <taxon>Eukaryota</taxon>
        <taxon>Fungi</taxon>
        <taxon>Dikarya</taxon>
        <taxon>Basidiomycota</taxon>
        <taxon>Agaricomycotina</taxon>
        <taxon>Agaricomycetes</taxon>
        <taxon>Russulales</taxon>
        <taxon>Auriscalpiaceae</taxon>
        <taxon>Auriscalpium</taxon>
    </lineage>
</organism>
<accession>A0ACB8RNX6</accession>
<feature type="non-terminal residue" evidence="1">
    <location>
        <position position="1"/>
    </location>
</feature>
<gene>
    <name evidence="1" type="ORF">FA95DRAFT_1495156</name>
</gene>
<evidence type="ECO:0000313" key="1">
    <source>
        <dbReference type="EMBL" id="KAI0045689.1"/>
    </source>
</evidence>
<sequence length="112" mass="12360">TSHGTTNMYNNAKRCDEVRGIRTSSSDTTDTIPYSPAAHRAVIALRSATSQRPFNMVADKYYAMEVNMLRPGTPLPAPTTVSEDIKALHVGLASDVKEYFSVSFPSHDLIWL</sequence>
<dbReference type="Proteomes" id="UP000814033">
    <property type="component" value="Unassembled WGS sequence"/>
</dbReference>
<reference evidence="1" key="1">
    <citation type="submission" date="2021-02" db="EMBL/GenBank/DDBJ databases">
        <authorList>
            <consortium name="DOE Joint Genome Institute"/>
            <person name="Ahrendt S."/>
            <person name="Looney B.P."/>
            <person name="Miyauchi S."/>
            <person name="Morin E."/>
            <person name="Drula E."/>
            <person name="Courty P.E."/>
            <person name="Chicoki N."/>
            <person name="Fauchery L."/>
            <person name="Kohler A."/>
            <person name="Kuo A."/>
            <person name="Labutti K."/>
            <person name="Pangilinan J."/>
            <person name="Lipzen A."/>
            <person name="Riley R."/>
            <person name="Andreopoulos W."/>
            <person name="He G."/>
            <person name="Johnson J."/>
            <person name="Barry K.W."/>
            <person name="Grigoriev I.V."/>
            <person name="Nagy L."/>
            <person name="Hibbett D."/>
            <person name="Henrissat B."/>
            <person name="Matheny P.B."/>
            <person name="Labbe J."/>
            <person name="Martin F."/>
        </authorList>
    </citation>
    <scope>NUCLEOTIDE SEQUENCE</scope>
    <source>
        <strain evidence="1">FP105234-sp</strain>
    </source>
</reference>
<dbReference type="EMBL" id="MU275944">
    <property type="protein sequence ID" value="KAI0045689.1"/>
    <property type="molecule type" value="Genomic_DNA"/>
</dbReference>
<keyword evidence="2" id="KW-1185">Reference proteome</keyword>
<protein>
    <submittedName>
        <fullName evidence="1">Uncharacterized protein</fullName>
    </submittedName>
</protein>
<comment type="caution">
    <text evidence="1">The sequence shown here is derived from an EMBL/GenBank/DDBJ whole genome shotgun (WGS) entry which is preliminary data.</text>
</comment>
<proteinExistence type="predicted"/>
<reference evidence="1" key="2">
    <citation type="journal article" date="2022" name="New Phytol.">
        <title>Evolutionary transition to the ectomycorrhizal habit in the genomes of a hyperdiverse lineage of mushroom-forming fungi.</title>
        <authorList>
            <person name="Looney B."/>
            <person name="Miyauchi S."/>
            <person name="Morin E."/>
            <person name="Drula E."/>
            <person name="Courty P.E."/>
            <person name="Kohler A."/>
            <person name="Kuo A."/>
            <person name="LaButti K."/>
            <person name="Pangilinan J."/>
            <person name="Lipzen A."/>
            <person name="Riley R."/>
            <person name="Andreopoulos W."/>
            <person name="He G."/>
            <person name="Johnson J."/>
            <person name="Nolan M."/>
            <person name="Tritt A."/>
            <person name="Barry K.W."/>
            <person name="Grigoriev I.V."/>
            <person name="Nagy L.G."/>
            <person name="Hibbett D."/>
            <person name="Henrissat B."/>
            <person name="Matheny P.B."/>
            <person name="Labbe J."/>
            <person name="Martin F.M."/>
        </authorList>
    </citation>
    <scope>NUCLEOTIDE SEQUENCE</scope>
    <source>
        <strain evidence="1">FP105234-sp</strain>
    </source>
</reference>
<name>A0ACB8RNX6_9AGAM</name>
<evidence type="ECO:0000313" key="2">
    <source>
        <dbReference type="Proteomes" id="UP000814033"/>
    </source>
</evidence>